<dbReference type="EvolutionaryTrace" id="Q74CB4"/>
<accession>Q74CB4</accession>
<feature type="binding site" evidence="11">
    <location>
        <position position="51"/>
    </location>
    <ligand>
        <name>heme b</name>
        <dbReference type="ChEBI" id="CHEBI:60344"/>
        <label>3</label>
        <note>axial binding residue</note>
    </ligand>
    <ligandPart>
        <name>Fe</name>
        <dbReference type="ChEBI" id="CHEBI:18248"/>
    </ligandPart>
</feature>
<feature type="binding site" evidence="11">
    <location>
        <position position="40"/>
    </location>
    <ligand>
        <name>heme b</name>
        <dbReference type="ChEBI" id="CHEBI:60344"/>
        <label>2</label>
        <note>axial binding residue</note>
    </ligand>
    <ligandPart>
        <name>Fe</name>
        <dbReference type="ChEBI" id="CHEBI:18248"/>
    </ligandPart>
</feature>
<dbReference type="CDD" id="cd08168">
    <property type="entry name" value="Cytochrom_C3"/>
    <property type="match status" value="1"/>
</dbReference>
<dbReference type="Proteomes" id="UP000000577">
    <property type="component" value="Chromosome"/>
</dbReference>
<dbReference type="GO" id="GO:0009055">
    <property type="term" value="F:electron transfer activity"/>
    <property type="evidence" value="ECO:0007669"/>
    <property type="project" value="InterPro"/>
</dbReference>
<evidence type="ECO:0000313" key="9">
    <source>
        <dbReference type="EMBL" id="AAR35137.1"/>
    </source>
</evidence>
<dbReference type="InterPro" id="IPR020942">
    <property type="entry name" value="Cyt_c_III_dom"/>
</dbReference>
<protein>
    <submittedName>
        <fullName evidence="9">Cytochrome c</fullName>
    </submittedName>
</protein>
<dbReference type="SUPFAM" id="SSF48695">
    <property type="entry name" value="Multiheme cytochromes"/>
    <property type="match status" value="1"/>
</dbReference>
<evidence type="ECO:0000256" key="4">
    <source>
        <dbReference type="ARBA" id="ARBA00022982"/>
    </source>
</evidence>
<feature type="binding site" description="axial binding residue" evidence="6">
    <location>
        <position position="51"/>
    </location>
    <ligand>
        <name>heme c</name>
        <dbReference type="ChEBI" id="CHEBI:61717"/>
        <label>1</label>
    </ligand>
    <ligandPart>
        <name>Fe</name>
        <dbReference type="ChEBI" id="CHEBI:18248"/>
    </ligandPart>
</feature>
<comment type="cofactor">
    <cofactor evidence="6">
        <name>heme c</name>
        <dbReference type="ChEBI" id="CHEBI:61717"/>
    </cofactor>
    <text evidence="6">Binds 4 heme c groups covalently per monomer.</text>
</comment>
<dbReference type="OrthoDB" id="5421852at2"/>
<feature type="signal peptide" evidence="7">
    <location>
        <begin position="1"/>
        <end position="20"/>
    </location>
</feature>
<feature type="binding site" evidence="11">
    <location>
        <position position="58"/>
    </location>
    <ligand>
        <name>heme b</name>
        <dbReference type="ChEBI" id="CHEBI:60344"/>
        <label>3</label>
    </ligand>
</feature>
<reference evidence="9 10" key="1">
    <citation type="journal article" date="2003" name="Science">
        <title>Genome of Geobacter sulfurreducens: metal reduction in subsurface environments.</title>
        <authorList>
            <person name="Methe B.A."/>
            <person name="Nelson K.E."/>
            <person name="Eisen J.A."/>
            <person name="Paulsen I.T."/>
            <person name="Nelson W."/>
            <person name="Heidelberg J.F."/>
            <person name="Wu D."/>
            <person name="Wu M."/>
            <person name="Ward N."/>
            <person name="Beanan M.J."/>
            <person name="Dodson R.J."/>
            <person name="Madupu R."/>
            <person name="Brinkac L.M."/>
            <person name="Daugherty S.C."/>
            <person name="DeBoy R.T."/>
            <person name="Durkin A.S."/>
            <person name="Gwinn M."/>
            <person name="Kolonay J.F."/>
            <person name="Sullivan S.A."/>
            <person name="Haft D.H."/>
            <person name="Selengut J."/>
            <person name="Davidsen T.M."/>
            <person name="Zafar N."/>
            <person name="White O."/>
            <person name="Tran B."/>
            <person name="Romero C."/>
            <person name="Forberger H.A."/>
            <person name="Weidman J."/>
            <person name="Khouri H."/>
            <person name="Feldblyum T.V."/>
            <person name="Utterback T.R."/>
            <person name="Van Aken S.E."/>
            <person name="Lovley D.R."/>
            <person name="Fraser C.M."/>
        </authorList>
    </citation>
    <scope>NUCLEOTIDE SEQUENCE [LARGE SCALE GENOMIC DNA]</scope>
    <source>
        <strain evidence="10">ATCC 51573 / DSM 12127 / PCA</strain>
    </source>
</reference>
<name>Q74CB4_GEOSL</name>
<dbReference type="InParanoid" id="Q74CB4"/>
<dbReference type="RefSeq" id="WP_010942404.1">
    <property type="nucleotide sequence ID" value="NC_002939.5"/>
</dbReference>
<evidence type="ECO:0000256" key="5">
    <source>
        <dbReference type="ARBA" id="ARBA00023004"/>
    </source>
</evidence>
<reference evidence="9 10" key="3">
    <citation type="journal article" date="2012" name="BMC Genomics">
        <title>Comparative genomic analysis of Geobacter sulfurreducens KN400, a strain with enhanced capacity for extracellular electron transfer and electricity production.</title>
        <authorList>
            <person name="Butler J.E."/>
            <person name="Young N.D."/>
            <person name="Aklujkar M."/>
            <person name="Lovley D.R."/>
        </authorList>
    </citation>
    <scope>NUCLEOTIDE SEQUENCE [LARGE SCALE GENOMIC DNA]</scope>
    <source>
        <strain evidence="10">ATCC 51573 / DSM 12127 / PCA</strain>
    </source>
</reference>
<dbReference type="GO" id="GO:0020037">
    <property type="term" value="F:heme binding"/>
    <property type="evidence" value="ECO:0007669"/>
    <property type="project" value="InterPro"/>
</dbReference>
<dbReference type="HOGENOM" id="CLU_188310_0_0_7"/>
<dbReference type="EMBL" id="AE017180">
    <property type="protein sequence ID" value="AAR35137.1"/>
    <property type="molecule type" value="Genomic_DNA"/>
</dbReference>
<evidence type="ECO:0000313" key="10">
    <source>
        <dbReference type="Proteomes" id="UP000000577"/>
    </source>
</evidence>
<dbReference type="AlphaFoldDB" id="Q74CB4"/>
<keyword evidence="1" id="KW-0813">Transport</keyword>
<dbReference type="PDBsum" id="3H34"/>
<feature type="binding site" evidence="11">
    <location>
        <position position="36"/>
    </location>
    <ligand>
        <name>heme b</name>
        <dbReference type="ChEBI" id="CHEBI:60344"/>
        <label>2</label>
    </ligand>
</feature>
<dbReference type="STRING" id="243231.GSU1760"/>
<feature type="binding site" evidence="11">
    <location>
        <position position="74"/>
    </location>
    <ligand>
        <name>heme b</name>
        <dbReference type="ChEBI" id="CHEBI:60344"/>
        <label>2</label>
        <note>axial binding residue</note>
    </ligand>
    <ligandPart>
        <name>Fe</name>
        <dbReference type="ChEBI" id="CHEBI:18248"/>
    </ligandPart>
</feature>
<evidence type="ECO:0000256" key="2">
    <source>
        <dbReference type="ARBA" id="ARBA00022617"/>
    </source>
</evidence>
<dbReference type="InterPro" id="IPR002322">
    <property type="entry name" value="Cyt_c_III"/>
</dbReference>
<feature type="binding site" description="axial binding residue" evidence="6">
    <location>
        <position position="47"/>
    </location>
    <ligand>
        <name>heme c</name>
        <dbReference type="ChEBI" id="CHEBI:61717"/>
        <label>1</label>
    </ligand>
    <ligandPart>
        <name>Fe</name>
        <dbReference type="ChEBI" id="CHEBI:18248"/>
    </ligandPart>
</feature>
<dbReference type="Pfam" id="PF02085">
    <property type="entry name" value="Cytochrom_CIII"/>
    <property type="match status" value="1"/>
</dbReference>
<evidence type="ECO:0000256" key="3">
    <source>
        <dbReference type="ARBA" id="ARBA00022723"/>
    </source>
</evidence>
<keyword evidence="7" id="KW-0732">Signal</keyword>
<keyword evidence="10" id="KW-1185">Reference proteome</keyword>
<gene>
    <name evidence="9" type="primary">ppcE</name>
    <name evidence="9" type="ordered locus">GSU1760</name>
</gene>
<evidence type="ECO:0000256" key="7">
    <source>
        <dbReference type="SAM" id="SignalP"/>
    </source>
</evidence>
<dbReference type="EnsemblBacteria" id="AAR35137">
    <property type="protein sequence ID" value="AAR35137"/>
    <property type="gene ID" value="GSU1760"/>
</dbReference>
<keyword evidence="4" id="KW-0249">Electron transport</keyword>
<evidence type="ECO:0007829" key="11">
    <source>
        <dbReference type="PDB" id="3H34"/>
    </source>
</evidence>
<feature type="binding site" description="axial binding residue" evidence="6">
    <location>
        <position position="50"/>
    </location>
    <ligand>
        <name>heme c</name>
        <dbReference type="ChEBI" id="CHEBI:61717"/>
        <label>1</label>
    </ligand>
    <ligandPart>
        <name>Fe</name>
        <dbReference type="ChEBI" id="CHEBI:18248"/>
    </ligandPart>
</feature>
<dbReference type="PDB" id="3H34">
    <property type="method" value="X-ray"/>
    <property type="resolution" value="1.60 A"/>
    <property type="chains" value="A=21-90"/>
</dbReference>
<dbReference type="Gene3D" id="3.90.10.10">
    <property type="entry name" value="Cytochrome C3"/>
    <property type="match status" value="1"/>
</dbReference>
<keyword evidence="3 6" id="KW-0479">Metal-binding</keyword>
<dbReference type="NCBIfam" id="NF043011">
    <property type="entry name" value="CytC7_Geobact"/>
    <property type="match status" value="1"/>
</dbReference>
<keyword evidence="11" id="KW-0002">3D-structure</keyword>
<feature type="binding site" description="axial binding residue" evidence="6">
    <location>
        <position position="40"/>
    </location>
    <ligand>
        <name>heme c</name>
        <dbReference type="ChEBI" id="CHEBI:61717"/>
        <label>1</label>
    </ligand>
    <ligandPart>
        <name>Fe</name>
        <dbReference type="ChEBI" id="CHEBI:18248"/>
    </ligandPart>
</feature>
<keyword evidence="5 6" id="KW-0408">Iron</keyword>
<dbReference type="SMR" id="Q74CB4"/>
<keyword evidence="2 6" id="KW-0349">Heme</keyword>
<feature type="domain" description="Class III cytochrome C" evidence="8">
    <location>
        <begin position="28"/>
        <end position="67"/>
    </location>
</feature>
<dbReference type="InterPro" id="IPR053591">
    <property type="entry name" value="Cytochrome_c"/>
</dbReference>
<feature type="binding site" evidence="11">
    <location>
        <position position="67"/>
    </location>
    <ligand>
        <name>heme b</name>
        <dbReference type="ChEBI" id="CHEBI:60344"/>
        <label>1</label>
        <note>axial binding residue</note>
    </ligand>
    <ligandPart>
        <name>Fe</name>
        <dbReference type="ChEBI" id="CHEBI:18248"/>
    </ligandPart>
</feature>
<reference evidence="11" key="2">
    <citation type="journal article" date="2010" name="Biochim. Biophys. Acta">
        <title>Structural characterization of a family of cytochromes c(7) involved in Fe(III) respiration by Geobacter sulfurreducens.</title>
        <authorList>
            <person name="Pokkuluri P.R."/>
            <person name="Londer Y.Y."/>
            <person name="Yang X."/>
            <person name="Duke N.E."/>
            <person name="Erickson J."/>
            <person name="Orshonsky V."/>
            <person name="Johnson G."/>
            <person name="Schiffer M."/>
        </authorList>
    </citation>
    <scope>X-RAY CRYSTALLOGRAPHY (1.60 ANGSTROMS) OF 21-90 IN COMPLEX WITH HEME B</scope>
</reference>
<feature type="binding site" evidence="11">
    <location>
        <position position="29"/>
    </location>
    <ligand>
        <name>heme b</name>
        <dbReference type="ChEBI" id="CHEBI:60344"/>
        <label>1</label>
    </ligand>
</feature>
<dbReference type="InterPro" id="IPR036280">
    <property type="entry name" value="Multihaem_cyt_sf"/>
</dbReference>
<feature type="binding site" description="axial binding residue" evidence="6">
    <location>
        <position position="37"/>
    </location>
    <ligand>
        <name>heme c</name>
        <dbReference type="ChEBI" id="CHEBI:61717"/>
        <label>1</label>
    </ligand>
    <ligandPart>
        <name>Fe</name>
        <dbReference type="ChEBI" id="CHEBI:18248"/>
    </ligandPart>
</feature>
<feature type="binding site" evidence="11">
    <location>
        <position position="37"/>
    </location>
    <ligand>
        <name>heme b</name>
        <dbReference type="ChEBI" id="CHEBI:60344"/>
        <label>3</label>
        <note>axial binding residue</note>
    </ligand>
    <ligandPart>
        <name>Fe</name>
        <dbReference type="ChEBI" id="CHEBI:18248"/>
    </ligandPart>
</feature>
<evidence type="ECO:0000259" key="8">
    <source>
        <dbReference type="Pfam" id="PF02085"/>
    </source>
</evidence>
<feature type="binding site" evidence="11">
    <location>
        <position position="39"/>
    </location>
    <ligand>
        <name>heme b</name>
        <dbReference type="ChEBI" id="CHEBI:60344"/>
        <label>2</label>
    </ligand>
</feature>
<dbReference type="PRINTS" id="PR00609">
    <property type="entry name" value="CYTOCHROMEC3"/>
</dbReference>
<proteinExistence type="evidence at protein level"/>
<dbReference type="GO" id="GO:0046872">
    <property type="term" value="F:metal ion binding"/>
    <property type="evidence" value="ECO:0007669"/>
    <property type="project" value="UniProtKB-KW"/>
</dbReference>
<sequence>MKRTVILFAAMILTASVGLAADVILFPSKNGAVTFTHKRHSEFVRECRSCHEKTPGKIRNFGKDYAHKTCKGCHEVRGAGPTKCKLCHTG</sequence>
<feature type="chain" id="PRO_5004284932" evidence="7">
    <location>
        <begin position="21"/>
        <end position="90"/>
    </location>
</feature>
<dbReference type="KEGG" id="gsu:GSU1760"/>
<evidence type="ECO:0000256" key="1">
    <source>
        <dbReference type="ARBA" id="ARBA00022448"/>
    </source>
</evidence>
<organism evidence="9 10">
    <name type="scientific">Geobacter sulfurreducens (strain ATCC 51573 / DSM 12127 / PCA)</name>
    <dbReference type="NCBI Taxonomy" id="243231"/>
    <lineage>
        <taxon>Bacteria</taxon>
        <taxon>Pseudomonadati</taxon>
        <taxon>Thermodesulfobacteriota</taxon>
        <taxon>Desulfuromonadia</taxon>
        <taxon>Geobacterales</taxon>
        <taxon>Geobacteraceae</taxon>
        <taxon>Geobacter</taxon>
    </lineage>
</organism>
<feature type="binding site" evidence="11">
    <location>
        <position position="88"/>
    </location>
    <ligand>
        <name>heme b</name>
        <dbReference type="ChEBI" id="CHEBI:60344"/>
        <label>1</label>
        <note>axial binding residue</note>
    </ligand>
    <ligandPart>
        <name>Fe</name>
        <dbReference type="ChEBI" id="CHEBI:18248"/>
    </ligandPart>
</feature>
<evidence type="ECO:0000256" key="6">
    <source>
        <dbReference type="PIRSR" id="PIRSR602322-1"/>
    </source>
</evidence>
<dbReference type="FunFam" id="3.90.10.10:FF:000001">
    <property type="entry name" value="Cytochrome C"/>
    <property type="match status" value="1"/>
</dbReference>